<keyword evidence="4" id="KW-0812">Transmembrane</keyword>
<evidence type="ECO:0000256" key="4">
    <source>
        <dbReference type="SAM" id="Phobius"/>
    </source>
</evidence>
<keyword evidence="2" id="KW-0238">DNA-binding</keyword>
<organism evidence="6 7">
    <name type="scientific">Hyphobacterium marinum</name>
    <dbReference type="NCBI Taxonomy" id="3116574"/>
    <lineage>
        <taxon>Bacteria</taxon>
        <taxon>Pseudomonadati</taxon>
        <taxon>Pseudomonadota</taxon>
        <taxon>Alphaproteobacteria</taxon>
        <taxon>Maricaulales</taxon>
        <taxon>Maricaulaceae</taxon>
        <taxon>Hyphobacterium</taxon>
    </lineage>
</organism>
<keyword evidence="1" id="KW-0805">Transcription regulation</keyword>
<dbReference type="PROSITE" id="PS00622">
    <property type="entry name" value="HTH_LUXR_1"/>
    <property type="match status" value="1"/>
</dbReference>
<name>A0ABU7LYE3_9PROT</name>
<keyword evidence="4" id="KW-0472">Membrane</keyword>
<evidence type="ECO:0000259" key="5">
    <source>
        <dbReference type="PROSITE" id="PS50043"/>
    </source>
</evidence>
<dbReference type="PANTHER" id="PTHR44688:SF16">
    <property type="entry name" value="DNA-BINDING TRANSCRIPTIONAL ACTIVATOR DEVR_DOSR"/>
    <property type="match status" value="1"/>
</dbReference>
<dbReference type="Proteomes" id="UP001310692">
    <property type="component" value="Unassembled WGS sequence"/>
</dbReference>
<evidence type="ECO:0000313" key="7">
    <source>
        <dbReference type="Proteomes" id="UP001310692"/>
    </source>
</evidence>
<evidence type="ECO:0000256" key="1">
    <source>
        <dbReference type="ARBA" id="ARBA00023015"/>
    </source>
</evidence>
<evidence type="ECO:0000256" key="2">
    <source>
        <dbReference type="ARBA" id="ARBA00023125"/>
    </source>
</evidence>
<reference evidence="6 7" key="1">
    <citation type="submission" date="2024-01" db="EMBL/GenBank/DDBJ databases">
        <title>Hyphobacterium bacterium isolated from marine sediment.</title>
        <authorList>
            <person name="Zhao S."/>
        </authorList>
    </citation>
    <scope>NUCLEOTIDE SEQUENCE [LARGE SCALE GENOMIC DNA]</scope>
    <source>
        <strain evidence="6 7">Y60-23</strain>
    </source>
</reference>
<dbReference type="CDD" id="cd06170">
    <property type="entry name" value="LuxR_C_like"/>
    <property type="match status" value="1"/>
</dbReference>
<keyword evidence="7" id="KW-1185">Reference proteome</keyword>
<sequence>MIRTVLASAFVLGLAAFAMEWLDYKAFTRQFAAEIYIVIIAAIFAALGVWVGIRLTPRKPSEPFAVNEAALASLGLTRRERSVLECLAAGQTYKEIARSLGVTPNTVKTHISNLFSKMGVERRGEAVNLARDLRILP</sequence>
<dbReference type="Gene3D" id="1.10.10.10">
    <property type="entry name" value="Winged helix-like DNA-binding domain superfamily/Winged helix DNA-binding domain"/>
    <property type="match status" value="1"/>
</dbReference>
<dbReference type="PRINTS" id="PR00038">
    <property type="entry name" value="HTHLUXR"/>
</dbReference>
<protein>
    <submittedName>
        <fullName evidence="6">Helix-turn-helix transcriptional regulator</fullName>
    </submittedName>
</protein>
<dbReference type="InterPro" id="IPR036388">
    <property type="entry name" value="WH-like_DNA-bd_sf"/>
</dbReference>
<gene>
    <name evidence="6" type="ORF">V0U35_07655</name>
</gene>
<dbReference type="SMART" id="SM00421">
    <property type="entry name" value="HTH_LUXR"/>
    <property type="match status" value="1"/>
</dbReference>
<feature type="transmembrane region" description="Helical" evidence="4">
    <location>
        <begin position="34"/>
        <end position="53"/>
    </location>
</feature>
<feature type="domain" description="HTH luxR-type" evidence="5">
    <location>
        <begin position="67"/>
        <end position="134"/>
    </location>
</feature>
<evidence type="ECO:0000256" key="3">
    <source>
        <dbReference type="ARBA" id="ARBA00023163"/>
    </source>
</evidence>
<dbReference type="PROSITE" id="PS50043">
    <property type="entry name" value="HTH_LUXR_2"/>
    <property type="match status" value="1"/>
</dbReference>
<dbReference type="Pfam" id="PF00196">
    <property type="entry name" value="GerE"/>
    <property type="match status" value="1"/>
</dbReference>
<keyword evidence="4" id="KW-1133">Transmembrane helix</keyword>
<comment type="caution">
    <text evidence="6">The sequence shown here is derived from an EMBL/GenBank/DDBJ whole genome shotgun (WGS) entry which is preliminary data.</text>
</comment>
<evidence type="ECO:0000313" key="6">
    <source>
        <dbReference type="EMBL" id="MEE2566555.1"/>
    </source>
</evidence>
<dbReference type="InterPro" id="IPR000792">
    <property type="entry name" value="Tscrpt_reg_LuxR_C"/>
</dbReference>
<dbReference type="PANTHER" id="PTHR44688">
    <property type="entry name" value="DNA-BINDING TRANSCRIPTIONAL ACTIVATOR DEVR_DOSR"/>
    <property type="match status" value="1"/>
</dbReference>
<dbReference type="RefSeq" id="WP_330196093.1">
    <property type="nucleotide sequence ID" value="NZ_JAZDRO010000002.1"/>
</dbReference>
<dbReference type="InterPro" id="IPR016032">
    <property type="entry name" value="Sig_transdc_resp-reg_C-effctor"/>
</dbReference>
<accession>A0ABU7LYE3</accession>
<keyword evidence="3" id="KW-0804">Transcription</keyword>
<dbReference type="SUPFAM" id="SSF46894">
    <property type="entry name" value="C-terminal effector domain of the bipartite response regulators"/>
    <property type="match status" value="1"/>
</dbReference>
<proteinExistence type="predicted"/>
<dbReference type="EMBL" id="JAZDRO010000002">
    <property type="protein sequence ID" value="MEE2566555.1"/>
    <property type="molecule type" value="Genomic_DNA"/>
</dbReference>